<protein>
    <submittedName>
        <fullName evidence="2">Uncharacterized protein</fullName>
    </submittedName>
</protein>
<dbReference type="AlphaFoldDB" id="A0A9D4QPI2"/>
<dbReference type="InterPro" id="IPR002110">
    <property type="entry name" value="Ankyrin_rpt"/>
</dbReference>
<evidence type="ECO:0000313" key="3">
    <source>
        <dbReference type="Proteomes" id="UP000828390"/>
    </source>
</evidence>
<dbReference type="PANTHER" id="PTHR24172">
    <property type="entry name" value="ANK_REP_REGION DOMAIN-CONTAINING PROTEIN"/>
    <property type="match status" value="1"/>
</dbReference>
<keyword evidence="1" id="KW-0040">ANK repeat</keyword>
<evidence type="ECO:0000256" key="1">
    <source>
        <dbReference type="PROSITE-ProRule" id="PRU00023"/>
    </source>
</evidence>
<dbReference type="SMART" id="SM00248">
    <property type="entry name" value="ANK"/>
    <property type="match status" value="6"/>
</dbReference>
<comment type="caution">
    <text evidence="2">The sequence shown here is derived from an EMBL/GenBank/DDBJ whole genome shotgun (WGS) entry which is preliminary data.</text>
</comment>
<dbReference type="PROSITE" id="PS50088">
    <property type="entry name" value="ANK_REPEAT"/>
    <property type="match status" value="1"/>
</dbReference>
<dbReference type="PANTHER" id="PTHR24172:SF4">
    <property type="entry name" value="ANK_REP_REGION DOMAIN-CONTAINING PROTEIN"/>
    <property type="match status" value="1"/>
</dbReference>
<feature type="repeat" description="ANK" evidence="1">
    <location>
        <begin position="347"/>
        <end position="380"/>
    </location>
</feature>
<organism evidence="2 3">
    <name type="scientific">Dreissena polymorpha</name>
    <name type="common">Zebra mussel</name>
    <name type="synonym">Mytilus polymorpha</name>
    <dbReference type="NCBI Taxonomy" id="45954"/>
    <lineage>
        <taxon>Eukaryota</taxon>
        <taxon>Metazoa</taxon>
        <taxon>Spiralia</taxon>
        <taxon>Lophotrochozoa</taxon>
        <taxon>Mollusca</taxon>
        <taxon>Bivalvia</taxon>
        <taxon>Autobranchia</taxon>
        <taxon>Heteroconchia</taxon>
        <taxon>Euheterodonta</taxon>
        <taxon>Imparidentia</taxon>
        <taxon>Neoheterodontei</taxon>
        <taxon>Myida</taxon>
        <taxon>Dreissenoidea</taxon>
        <taxon>Dreissenidae</taxon>
        <taxon>Dreissena</taxon>
    </lineage>
</organism>
<gene>
    <name evidence="2" type="ORF">DPMN_111153</name>
</gene>
<accession>A0A9D4QPI2</accession>
<dbReference type="Proteomes" id="UP000828390">
    <property type="component" value="Unassembled WGS sequence"/>
</dbReference>
<dbReference type="EMBL" id="JAIWYP010000004">
    <property type="protein sequence ID" value="KAH3837752.1"/>
    <property type="molecule type" value="Genomic_DNA"/>
</dbReference>
<dbReference type="SUPFAM" id="SSF48403">
    <property type="entry name" value="Ankyrin repeat"/>
    <property type="match status" value="1"/>
</dbReference>
<keyword evidence="3" id="KW-1185">Reference proteome</keyword>
<reference evidence="2" key="2">
    <citation type="submission" date="2020-11" db="EMBL/GenBank/DDBJ databases">
        <authorList>
            <person name="McCartney M.A."/>
            <person name="Auch B."/>
            <person name="Kono T."/>
            <person name="Mallez S."/>
            <person name="Becker A."/>
            <person name="Gohl D.M."/>
            <person name="Silverstein K.A.T."/>
            <person name="Koren S."/>
            <person name="Bechman K.B."/>
            <person name="Herman A."/>
            <person name="Abrahante J.E."/>
            <person name="Garbe J."/>
        </authorList>
    </citation>
    <scope>NUCLEOTIDE SEQUENCE</scope>
    <source>
        <strain evidence="2">Duluth1</strain>
        <tissue evidence="2">Whole animal</tissue>
    </source>
</reference>
<reference evidence="2" key="1">
    <citation type="journal article" date="2019" name="bioRxiv">
        <title>The Genome of the Zebra Mussel, Dreissena polymorpha: A Resource for Invasive Species Research.</title>
        <authorList>
            <person name="McCartney M.A."/>
            <person name="Auch B."/>
            <person name="Kono T."/>
            <person name="Mallez S."/>
            <person name="Zhang Y."/>
            <person name="Obille A."/>
            <person name="Becker A."/>
            <person name="Abrahante J.E."/>
            <person name="Garbe J."/>
            <person name="Badalamenti J.P."/>
            <person name="Herman A."/>
            <person name="Mangelson H."/>
            <person name="Liachko I."/>
            <person name="Sullivan S."/>
            <person name="Sone E.D."/>
            <person name="Koren S."/>
            <person name="Silverstein K.A.T."/>
            <person name="Beckman K.B."/>
            <person name="Gohl D.M."/>
        </authorList>
    </citation>
    <scope>NUCLEOTIDE SEQUENCE</scope>
    <source>
        <strain evidence="2">Duluth1</strain>
        <tissue evidence="2">Whole animal</tissue>
    </source>
</reference>
<dbReference type="InterPro" id="IPR036770">
    <property type="entry name" value="Ankyrin_rpt-contain_sf"/>
</dbReference>
<name>A0A9D4QPI2_DREPO</name>
<proteinExistence type="predicted"/>
<sequence length="740" mass="83870">MEKEDVDEQMYRCSTIGIQVAAIHKDLMDLSKTKLYQAINDPSMSAVELWRACQLYITSKKNVNIMDSSTGQTFMHVLAGHGGHVLNPSGVAVIYLMAGHGLNLDARDNVGDTCLHKAMRVPDSYRMVEALMRCGVDPLIRNTAGLTAEEVLMKEMPREWRHTAHWYRKYHPGLYHAISGGHKEQVTNLLKGWCRVRTTRPDGEEVSLERLVPTTDEIRALLQKYEATNEFVISMLGGRPFDLNDPMLADVNKDTLDHMNEAEGQPVHKPRVVPKPLILATWECHQEASVDTLLSIGANTSTLFSRTGIRTEAEPLFFHLLTSDQRPPDTIIHKVLRHSDMSARNQEGQTVLFKAITHDFSSQFVKALFKYGVDVAARDNKGRTARDLAESLRKSRYFTEIDEHLIEIVKDCNLERLHYIVLQGYDHILDITDNRGINITKMLHLHYTLNPNKEDMLIFMEKIRVIQHHICLMLRATDTGGTDELKSYASRKFASAQDKCGRSILHKAIVNKKKDLIKFVVQNYRHIIDMQDNLGRVALHYAYLVTEGTSLVNYLLLHGANPHIPDWAGRLPEAYHVESCGKDEYIRLQRAVNSFTMDVYLAETNFQHSLDKCIKRGDLAGVEELVLGLTDKGDINRYATILFDCVDTGRQRIAVYLIRQGMRTDIYKQYETCSSRSSACSTYTCDHTLTSLFARARHVGCHEVLKAINEMSAEKDAEVDGRPSIKGPSTLDQFSLLGMV</sequence>
<dbReference type="Gene3D" id="1.25.40.20">
    <property type="entry name" value="Ankyrin repeat-containing domain"/>
    <property type="match status" value="3"/>
</dbReference>
<evidence type="ECO:0000313" key="2">
    <source>
        <dbReference type="EMBL" id="KAH3837752.1"/>
    </source>
</evidence>
<dbReference type="Pfam" id="PF12796">
    <property type="entry name" value="Ank_2"/>
    <property type="match status" value="1"/>
</dbReference>